<dbReference type="RefSeq" id="WP_256304236.1">
    <property type="nucleotide sequence ID" value="NZ_JANFYS010000021.1"/>
</dbReference>
<evidence type="ECO:0000259" key="1">
    <source>
        <dbReference type="Pfam" id="PF11738"/>
    </source>
</evidence>
<sequence>MVKDCLWKQALKWEGEPVLVLSLRTPELDAESRGARRINRYYGKLAQIWKARWETSLFPSACAALAEARAASRPFEPWSVTLDYRVTQEESGLLSLYVDAVERSTGRPLTVRTADTWDLASGVPHLLTDFLPPTRLWRRALLAELTAQSEARLQSGESFFYADAPARVRRFFSPQRFYLTGDSLAVFFPMLSLAPAAEGIPVFLLPRPDAAGEQNSQAS</sequence>
<proteinExistence type="predicted"/>
<comment type="caution">
    <text evidence="2">The sequence shown here is derived from an EMBL/GenBank/DDBJ whole genome shotgun (WGS) entry which is preliminary data.</text>
</comment>
<dbReference type="InterPro" id="IPR037126">
    <property type="entry name" value="PdaC/RsiV-like_sf"/>
</dbReference>
<organism evidence="2 3">
    <name type="scientific">Intestinimonas massiliensis</name>
    <name type="common">ex Afouda et al. 2020</name>
    <dbReference type="NCBI Taxonomy" id="1673721"/>
    <lineage>
        <taxon>Bacteria</taxon>
        <taxon>Bacillati</taxon>
        <taxon>Bacillota</taxon>
        <taxon>Clostridia</taxon>
        <taxon>Eubacteriales</taxon>
        <taxon>Intestinimonas</taxon>
    </lineage>
</organism>
<evidence type="ECO:0000313" key="3">
    <source>
        <dbReference type="Proteomes" id="UP001204562"/>
    </source>
</evidence>
<name>A0AAW5JP06_9FIRM</name>
<dbReference type="Pfam" id="PF11738">
    <property type="entry name" value="DUF3298"/>
    <property type="match status" value="1"/>
</dbReference>
<dbReference type="Proteomes" id="UP001204562">
    <property type="component" value="Unassembled WGS sequence"/>
</dbReference>
<gene>
    <name evidence="2" type="ORF">NE579_10590</name>
</gene>
<accession>A0AAW5JP06</accession>
<dbReference type="AlphaFoldDB" id="A0AAW5JP06"/>
<dbReference type="Gene3D" id="3.90.640.20">
    <property type="entry name" value="Heat-shock cognate protein, ATPase"/>
    <property type="match status" value="1"/>
</dbReference>
<feature type="domain" description="DUF3298" evidence="1">
    <location>
        <begin position="139"/>
        <end position="207"/>
    </location>
</feature>
<protein>
    <submittedName>
        <fullName evidence="2">RsiV family protein</fullName>
    </submittedName>
</protein>
<dbReference type="InterPro" id="IPR021729">
    <property type="entry name" value="DUF3298"/>
</dbReference>
<dbReference type="EMBL" id="JANFYS010000021">
    <property type="protein sequence ID" value="MCQ4770907.1"/>
    <property type="molecule type" value="Genomic_DNA"/>
</dbReference>
<reference evidence="2" key="1">
    <citation type="submission" date="2022-06" db="EMBL/GenBank/DDBJ databases">
        <title>Isolation of gut microbiota from human fecal samples.</title>
        <authorList>
            <person name="Pamer E.G."/>
            <person name="Barat B."/>
            <person name="Waligurski E."/>
            <person name="Medina S."/>
            <person name="Paddock L."/>
            <person name="Mostad J."/>
        </authorList>
    </citation>
    <scope>NUCLEOTIDE SEQUENCE</scope>
    <source>
        <strain evidence="2">DFI.9.91</strain>
    </source>
</reference>
<evidence type="ECO:0000313" key="2">
    <source>
        <dbReference type="EMBL" id="MCQ4770907.1"/>
    </source>
</evidence>